<dbReference type="OrthoDB" id="1081439at2"/>
<organism evidence="3 4">
    <name type="scientific">Brumimicrobium aurantiacum</name>
    <dbReference type="NCBI Taxonomy" id="1737063"/>
    <lineage>
        <taxon>Bacteria</taxon>
        <taxon>Pseudomonadati</taxon>
        <taxon>Bacteroidota</taxon>
        <taxon>Flavobacteriia</taxon>
        <taxon>Flavobacteriales</taxon>
        <taxon>Crocinitomicaceae</taxon>
        <taxon>Brumimicrobium</taxon>
    </lineage>
</organism>
<dbReference type="InterPro" id="IPR000408">
    <property type="entry name" value="Reg_chr_condens"/>
</dbReference>
<dbReference type="GO" id="GO:0005085">
    <property type="term" value="F:guanyl-nucleotide exchange factor activity"/>
    <property type="evidence" value="ECO:0007669"/>
    <property type="project" value="TreeGrafter"/>
</dbReference>
<dbReference type="Pfam" id="PF18962">
    <property type="entry name" value="Por_Secre_tail"/>
    <property type="match status" value="1"/>
</dbReference>
<sequence length="494" mass="52024">MVMGGGLGLGVGGTPSVTNTPQQISMDKWISFSTGTGTSFGVKEDGTLWAWGVNTNGQLGDGTSTDRLVPTQIGNNSNWSKVQARNYATTMATKTDGTVWYWGLNYYGEFGNGSSYGTAYYNTPTQTQGICVTSTTGGGPTYIPATIAGVTGSDASGVGTSVGDSVAISGVVHCQNFSSSGYDITLIDANNDGITLSSPTDINGYIPTEGDEIEVEGEITQVNGLIQIKPDNIAVLQQGAALQSPTLTTVLDETTESQLVRLENLELVNGEAMWPSDGNIAVTNTVDTFTVRVTASSALAGTPTPGTYFHLTGLGKQYDTSSPYDEGYQIYPCGVDPYCDIDISTTLNNETLSVNDTGHTYQWINCADSSVITGETGETGETFTPTANGDYAVIITQGPCVDTSACVFVDVLGLEGNELNGISVYPNPITDELNINNENGTVVSMEMIDAKGSVVVTSQVESKEFKLNTSDLKPGVYVLVLRSEKSVKAFKVVK</sequence>
<accession>A0A3E1EUH4</accession>
<keyword evidence="1" id="KW-0732">Signal</keyword>
<dbReference type="SUPFAM" id="SSF50985">
    <property type="entry name" value="RCC1/BLIP-II"/>
    <property type="match status" value="1"/>
</dbReference>
<gene>
    <name evidence="3" type="ORF">DXU93_14675</name>
</gene>
<protein>
    <submittedName>
        <fullName evidence="3">T9SS C-terminal target domain-containing protein</fullName>
    </submittedName>
</protein>
<dbReference type="InterPro" id="IPR009091">
    <property type="entry name" value="RCC1/BLIP-II"/>
</dbReference>
<dbReference type="PROSITE" id="PS50012">
    <property type="entry name" value="RCC1_3"/>
    <property type="match status" value="1"/>
</dbReference>
<feature type="domain" description="Secretion system C-terminal sorting" evidence="2">
    <location>
        <begin position="424"/>
        <end position="489"/>
    </location>
</feature>
<dbReference type="InterPro" id="IPR026444">
    <property type="entry name" value="Secre_tail"/>
</dbReference>
<dbReference type="PANTHER" id="PTHR45982">
    <property type="entry name" value="REGULATOR OF CHROMOSOME CONDENSATION"/>
    <property type="match status" value="1"/>
</dbReference>
<keyword evidence="4" id="KW-1185">Reference proteome</keyword>
<dbReference type="InterPro" id="IPR051553">
    <property type="entry name" value="Ran_GTPase-activating"/>
</dbReference>
<proteinExistence type="predicted"/>
<dbReference type="Pfam" id="PF00415">
    <property type="entry name" value="RCC1"/>
    <property type="match status" value="1"/>
</dbReference>
<reference evidence="3 4" key="1">
    <citation type="submission" date="2018-08" db="EMBL/GenBank/DDBJ databases">
        <title>The draft genome squence of Brumimicrobium sp. N62.</title>
        <authorList>
            <person name="Du Z.-J."/>
            <person name="Luo H.-R."/>
        </authorList>
    </citation>
    <scope>NUCLEOTIDE SEQUENCE [LARGE SCALE GENOMIC DNA]</scope>
    <source>
        <strain evidence="3 4">N62</strain>
    </source>
</reference>
<evidence type="ECO:0000313" key="3">
    <source>
        <dbReference type="EMBL" id="RFC53133.1"/>
    </source>
</evidence>
<dbReference type="EMBL" id="QURB01000013">
    <property type="protein sequence ID" value="RFC53133.1"/>
    <property type="molecule type" value="Genomic_DNA"/>
</dbReference>
<evidence type="ECO:0000313" key="4">
    <source>
        <dbReference type="Proteomes" id="UP000257127"/>
    </source>
</evidence>
<evidence type="ECO:0000259" key="2">
    <source>
        <dbReference type="Pfam" id="PF18962"/>
    </source>
</evidence>
<dbReference type="AlphaFoldDB" id="A0A3E1EUH4"/>
<comment type="caution">
    <text evidence="3">The sequence shown here is derived from an EMBL/GenBank/DDBJ whole genome shotgun (WGS) entry which is preliminary data.</text>
</comment>
<evidence type="ECO:0000256" key="1">
    <source>
        <dbReference type="ARBA" id="ARBA00022729"/>
    </source>
</evidence>
<dbReference type="NCBIfam" id="TIGR04183">
    <property type="entry name" value="Por_Secre_tail"/>
    <property type="match status" value="1"/>
</dbReference>
<name>A0A3E1EUH4_9FLAO</name>
<dbReference type="GO" id="GO:0005737">
    <property type="term" value="C:cytoplasm"/>
    <property type="evidence" value="ECO:0007669"/>
    <property type="project" value="TreeGrafter"/>
</dbReference>
<dbReference type="PANTHER" id="PTHR45982:SF1">
    <property type="entry name" value="REGULATOR OF CHROMOSOME CONDENSATION"/>
    <property type="match status" value="1"/>
</dbReference>
<dbReference type="Proteomes" id="UP000257127">
    <property type="component" value="Unassembled WGS sequence"/>
</dbReference>
<dbReference type="Gene3D" id="2.130.10.30">
    <property type="entry name" value="Regulator of chromosome condensation 1/beta-lactamase-inhibitor protein II"/>
    <property type="match status" value="1"/>
</dbReference>